<keyword evidence="1" id="KW-0175">Coiled coil</keyword>
<feature type="coiled-coil region" evidence="1">
    <location>
        <begin position="7"/>
        <end position="48"/>
    </location>
</feature>
<proteinExistence type="predicted"/>
<dbReference type="EMBL" id="KC246784">
    <property type="protein sequence ID" value="AHF24117.1"/>
    <property type="molecule type" value="Genomic_DNA"/>
</dbReference>
<protein>
    <submittedName>
        <fullName evidence="2">GCN5-like N-acetyltransferase</fullName>
    </submittedName>
</protein>
<dbReference type="InterPro" id="IPR025384">
    <property type="entry name" value="DUF4298"/>
</dbReference>
<dbReference type="Pfam" id="PF14131">
    <property type="entry name" value="DUF4298"/>
    <property type="match status" value="1"/>
</dbReference>
<sequence>MDQIERIKTMSAKLRSAKEACDELDAAMNELATALEKYGNELDNINELAEYYESSEWLRDFEDDEAGLIPKDIDRGALSEDGIYDLLMDQKNAEDIMARLRAYLTAEE</sequence>
<keyword evidence="2" id="KW-0808">Transferase</keyword>
<evidence type="ECO:0000256" key="1">
    <source>
        <dbReference type="SAM" id="Coils"/>
    </source>
</evidence>
<dbReference type="GO" id="GO:0016740">
    <property type="term" value="F:transferase activity"/>
    <property type="evidence" value="ECO:0007669"/>
    <property type="project" value="UniProtKB-KW"/>
</dbReference>
<organism evidence="2">
    <name type="scientific">uncultured bacterium Contig1450</name>
    <dbReference type="NCBI Taxonomy" id="1393427"/>
    <lineage>
        <taxon>Bacteria</taxon>
        <taxon>environmental samples</taxon>
    </lineage>
</organism>
<reference evidence="2" key="1">
    <citation type="journal article" date="2013" name="PLoS ONE">
        <title>Metagenomic insights into the carbohydrate-active enzymes carried by the microorganisms adhering to solid digesta in the rumen of cows.</title>
        <authorList>
            <person name="Wang L."/>
            <person name="Hatem A."/>
            <person name="Catalyurek U.V."/>
            <person name="Morrison M."/>
            <person name="Yu Z."/>
        </authorList>
    </citation>
    <scope>NUCLEOTIDE SEQUENCE</scope>
</reference>
<accession>W0FMV5</accession>
<name>W0FMV5_9BACT</name>
<dbReference type="AlphaFoldDB" id="W0FMV5"/>
<evidence type="ECO:0000313" key="2">
    <source>
        <dbReference type="EMBL" id="AHF24117.1"/>
    </source>
</evidence>